<sequence>MELTICAKPMLEELPTELLLQIFGYLDLSGNPSSSRPRLEFHQPIKALSLVNWKFRGILMEKLFQTIHYKLVYACRCSWSDIVSWSLPQFPHLACLHKSLGIRTHVKTLRLEDPVRLQHLSSSWNANIQLSQTLPSLRVLHLQTMWPEGRYHKLELEPHSPAHRWFLPTVEELHVQCHSLELARACPNAKTLHIQCTHERGNPPDHHFAGSEQVIELHYHGELLVDQVNQFAATYPRLEKLFVRQNVFTEGLVEEPEIDVLIFNLLLMLPNLQYLASSWTFDLYGPRMRAKVVLERFSYTHGWEVWKPNEDDGEELRLVMKRDEEDFEGRDSNE</sequence>
<evidence type="ECO:0008006" key="3">
    <source>
        <dbReference type="Google" id="ProtNLM"/>
    </source>
</evidence>
<dbReference type="InterPro" id="IPR032675">
    <property type="entry name" value="LRR_dom_sf"/>
</dbReference>
<keyword evidence="2" id="KW-1185">Reference proteome</keyword>
<dbReference type="SUPFAM" id="SSF52047">
    <property type="entry name" value="RNI-like"/>
    <property type="match status" value="1"/>
</dbReference>
<name>A0A6A7A3B9_9PLEO</name>
<proteinExistence type="predicted"/>
<accession>A0A6A7A3B9</accession>
<gene>
    <name evidence="1" type="ORF">CC86DRAFT_406284</name>
</gene>
<dbReference type="Proteomes" id="UP000799424">
    <property type="component" value="Unassembled WGS sequence"/>
</dbReference>
<dbReference type="EMBL" id="MU006225">
    <property type="protein sequence ID" value="KAF2827055.1"/>
    <property type="molecule type" value="Genomic_DNA"/>
</dbReference>
<dbReference type="AlphaFoldDB" id="A0A6A7A3B9"/>
<protein>
    <recommendedName>
        <fullName evidence="3">F-box domain-containing protein</fullName>
    </recommendedName>
</protein>
<reference evidence="1" key="1">
    <citation type="journal article" date="2020" name="Stud. Mycol.">
        <title>101 Dothideomycetes genomes: a test case for predicting lifestyles and emergence of pathogens.</title>
        <authorList>
            <person name="Haridas S."/>
            <person name="Albert R."/>
            <person name="Binder M."/>
            <person name="Bloem J."/>
            <person name="Labutti K."/>
            <person name="Salamov A."/>
            <person name="Andreopoulos B."/>
            <person name="Baker S."/>
            <person name="Barry K."/>
            <person name="Bills G."/>
            <person name="Bluhm B."/>
            <person name="Cannon C."/>
            <person name="Castanera R."/>
            <person name="Culley D."/>
            <person name="Daum C."/>
            <person name="Ezra D."/>
            <person name="Gonzalez J."/>
            <person name="Henrissat B."/>
            <person name="Kuo A."/>
            <person name="Liang C."/>
            <person name="Lipzen A."/>
            <person name="Lutzoni F."/>
            <person name="Magnuson J."/>
            <person name="Mondo S."/>
            <person name="Nolan M."/>
            <person name="Ohm R."/>
            <person name="Pangilinan J."/>
            <person name="Park H.-J."/>
            <person name="Ramirez L."/>
            <person name="Alfaro M."/>
            <person name="Sun H."/>
            <person name="Tritt A."/>
            <person name="Yoshinaga Y."/>
            <person name="Zwiers L.-H."/>
            <person name="Turgeon B."/>
            <person name="Goodwin S."/>
            <person name="Spatafora J."/>
            <person name="Crous P."/>
            <person name="Grigoriev I."/>
        </authorList>
    </citation>
    <scope>NUCLEOTIDE SEQUENCE</scope>
    <source>
        <strain evidence="1">CBS 113818</strain>
    </source>
</reference>
<evidence type="ECO:0000313" key="2">
    <source>
        <dbReference type="Proteomes" id="UP000799424"/>
    </source>
</evidence>
<dbReference type="Gene3D" id="3.80.10.10">
    <property type="entry name" value="Ribonuclease Inhibitor"/>
    <property type="match status" value="1"/>
</dbReference>
<evidence type="ECO:0000313" key="1">
    <source>
        <dbReference type="EMBL" id="KAF2827055.1"/>
    </source>
</evidence>
<organism evidence="1 2">
    <name type="scientific">Ophiobolus disseminans</name>
    <dbReference type="NCBI Taxonomy" id="1469910"/>
    <lineage>
        <taxon>Eukaryota</taxon>
        <taxon>Fungi</taxon>
        <taxon>Dikarya</taxon>
        <taxon>Ascomycota</taxon>
        <taxon>Pezizomycotina</taxon>
        <taxon>Dothideomycetes</taxon>
        <taxon>Pleosporomycetidae</taxon>
        <taxon>Pleosporales</taxon>
        <taxon>Pleosporineae</taxon>
        <taxon>Phaeosphaeriaceae</taxon>
        <taxon>Ophiobolus</taxon>
    </lineage>
</organism>